<sequence>MKNAFKNWWLILLRGIILIVLGLYVLGNPIDALVALALYIGISLSITGIFEIGVALSLKSVNDNWGWNLAGGIIDLLFAIVLVSNPAITAAVIPFIVGFWMMISGVIVFVNSLAIRKTEVPVWWLGLISGILTVIIGYFITSNIFVGAIAITVWIGIGFLIAGIVNALLSFRLKNIDKKVN</sequence>
<keyword evidence="1" id="KW-0472">Membrane</keyword>
<dbReference type="PANTHER" id="PTHR34989:SF1">
    <property type="entry name" value="PROTEIN HDED"/>
    <property type="match status" value="1"/>
</dbReference>
<feature type="transmembrane region" description="Helical" evidence="1">
    <location>
        <begin position="65"/>
        <end position="84"/>
    </location>
</feature>
<dbReference type="AlphaFoldDB" id="A0A238YW61"/>
<dbReference type="GO" id="GO:0005886">
    <property type="term" value="C:plasma membrane"/>
    <property type="evidence" value="ECO:0007669"/>
    <property type="project" value="TreeGrafter"/>
</dbReference>
<dbReference type="EMBL" id="FZNT01000011">
    <property type="protein sequence ID" value="SNR75028.1"/>
    <property type="molecule type" value="Genomic_DNA"/>
</dbReference>
<keyword evidence="1" id="KW-1133">Transmembrane helix</keyword>
<dbReference type="Pfam" id="PF03729">
    <property type="entry name" value="DUF308"/>
    <property type="match status" value="1"/>
</dbReference>
<feature type="transmembrane region" description="Helical" evidence="1">
    <location>
        <begin position="146"/>
        <end position="169"/>
    </location>
</feature>
<feature type="transmembrane region" description="Helical" evidence="1">
    <location>
        <begin position="32"/>
        <end position="58"/>
    </location>
</feature>
<organism evidence="2 3">
    <name type="scientific">Lutibacter agarilyticus</name>
    <dbReference type="NCBI Taxonomy" id="1109740"/>
    <lineage>
        <taxon>Bacteria</taxon>
        <taxon>Pseudomonadati</taxon>
        <taxon>Bacteroidota</taxon>
        <taxon>Flavobacteriia</taxon>
        <taxon>Flavobacteriales</taxon>
        <taxon>Flavobacteriaceae</taxon>
        <taxon>Lutibacter</taxon>
    </lineage>
</organism>
<evidence type="ECO:0000313" key="3">
    <source>
        <dbReference type="Proteomes" id="UP000198384"/>
    </source>
</evidence>
<dbReference type="PANTHER" id="PTHR34989">
    <property type="entry name" value="PROTEIN HDED"/>
    <property type="match status" value="1"/>
</dbReference>
<reference evidence="2 3" key="1">
    <citation type="submission" date="2017-06" db="EMBL/GenBank/DDBJ databases">
        <authorList>
            <person name="Kim H.J."/>
            <person name="Triplett B.A."/>
        </authorList>
    </citation>
    <scope>NUCLEOTIDE SEQUENCE [LARGE SCALE GENOMIC DNA]</scope>
    <source>
        <strain evidence="2 3">DSM 29150</strain>
    </source>
</reference>
<evidence type="ECO:0000256" key="1">
    <source>
        <dbReference type="SAM" id="Phobius"/>
    </source>
</evidence>
<proteinExistence type="predicted"/>
<accession>A0A238YW61</accession>
<feature type="transmembrane region" description="Helical" evidence="1">
    <location>
        <begin position="122"/>
        <end position="140"/>
    </location>
</feature>
<dbReference type="InterPro" id="IPR052712">
    <property type="entry name" value="Acid_resist_chaperone_HdeD"/>
</dbReference>
<dbReference type="RefSeq" id="WP_089382748.1">
    <property type="nucleotide sequence ID" value="NZ_FZNT01000011.1"/>
</dbReference>
<keyword evidence="1" id="KW-0812">Transmembrane</keyword>
<dbReference type="OrthoDB" id="7059775at2"/>
<gene>
    <name evidence="2" type="ORF">SAMN06265371_11133</name>
</gene>
<protein>
    <submittedName>
        <fullName evidence="2">Uncharacterized membrane protein HdeD, DUF308 family</fullName>
    </submittedName>
</protein>
<feature type="transmembrane region" description="Helical" evidence="1">
    <location>
        <begin position="7"/>
        <end position="26"/>
    </location>
</feature>
<name>A0A238YW61_9FLAO</name>
<evidence type="ECO:0000313" key="2">
    <source>
        <dbReference type="EMBL" id="SNR75028.1"/>
    </source>
</evidence>
<feature type="transmembrane region" description="Helical" evidence="1">
    <location>
        <begin position="90"/>
        <end position="110"/>
    </location>
</feature>
<dbReference type="InterPro" id="IPR005325">
    <property type="entry name" value="DUF308_memb"/>
</dbReference>
<keyword evidence="3" id="KW-1185">Reference proteome</keyword>
<dbReference type="Proteomes" id="UP000198384">
    <property type="component" value="Unassembled WGS sequence"/>
</dbReference>